<dbReference type="PATRIC" id="fig|1111454.3.peg.1286"/>
<keyword evidence="2" id="KW-0732">Signal</keyword>
<feature type="chain" id="PRO_5004688080" evidence="2">
    <location>
        <begin position="28"/>
        <end position="306"/>
    </location>
</feature>
<evidence type="ECO:0000256" key="2">
    <source>
        <dbReference type="SAM" id="SignalP"/>
    </source>
</evidence>
<comment type="caution">
    <text evidence="3">The sequence shown here is derived from an EMBL/GenBank/DDBJ whole genome shotgun (WGS) entry which is preliminary data.</text>
</comment>
<feature type="region of interest" description="Disordered" evidence="1">
    <location>
        <begin position="279"/>
        <end position="306"/>
    </location>
</feature>
<reference evidence="3 4" key="1">
    <citation type="submission" date="2013-09" db="EMBL/GenBank/DDBJ databases">
        <authorList>
            <person name="Durkin A.S."/>
            <person name="Haft D.R."/>
            <person name="McCorrison J."/>
            <person name="Torralba M."/>
            <person name="Gillis M."/>
            <person name="Haft D.H."/>
            <person name="Methe B."/>
            <person name="Sutton G."/>
            <person name="Nelson K.E."/>
        </authorList>
    </citation>
    <scope>NUCLEOTIDE SEQUENCE [LARGE SCALE GENOMIC DNA]</scope>
    <source>
        <strain evidence="3 4">BV3C16-1</strain>
    </source>
</reference>
<feature type="signal peptide" evidence="2">
    <location>
        <begin position="1"/>
        <end position="27"/>
    </location>
</feature>
<dbReference type="AlphaFoldDB" id="U7UID6"/>
<proteinExistence type="predicted"/>
<dbReference type="EMBL" id="AWXA01000037">
    <property type="protein sequence ID" value="ERT59167.1"/>
    <property type="molecule type" value="Genomic_DNA"/>
</dbReference>
<dbReference type="Proteomes" id="UP000017090">
    <property type="component" value="Unassembled WGS sequence"/>
</dbReference>
<accession>U7UID6</accession>
<keyword evidence="4" id="KW-1185">Reference proteome</keyword>
<gene>
    <name evidence="3" type="ORF">HMPREF1250_1362</name>
</gene>
<protein>
    <submittedName>
        <fullName evidence="3">Uncharacterized protein</fullName>
    </submittedName>
</protein>
<sequence>MNRKSLWLKNILLTAASTLLLSTAALAADPLATYTEAVRHRAANPDGQYTVHVAYDMPFFKGAVKEMIFLQANPFAVKVTAQAEDASLPTLATTVTAYSEVADKEYHFYYGVTSMGATQWYVVSGTADAAMVGQSLTSLFQVFGDGITAVRQTGSHTYVVEYDTNRLGSMLKPPAAENKTADKILRALKQNGTYTVTATLDSTDKALQQLTFPMTPQLQGLLAVLAEDYPRFTPPEREIIRQYAENATLDVTLTIAPLPPGEDLRVPAAVKKVAVPITDGAATRTDTVREGDKAGSSPQSAGQGQG</sequence>
<organism evidence="3 4">
    <name type="scientific">Megasphaera vaginalis</name>
    <name type="common">ex Srinivasan et al. 2021</name>
    <dbReference type="NCBI Taxonomy" id="1111454"/>
    <lineage>
        <taxon>Bacteria</taxon>
        <taxon>Bacillati</taxon>
        <taxon>Bacillota</taxon>
        <taxon>Negativicutes</taxon>
        <taxon>Veillonellales</taxon>
        <taxon>Veillonellaceae</taxon>
        <taxon>Megasphaera</taxon>
    </lineage>
</organism>
<feature type="compositionally biased region" description="Low complexity" evidence="1">
    <location>
        <begin position="294"/>
        <end position="306"/>
    </location>
</feature>
<evidence type="ECO:0000313" key="3">
    <source>
        <dbReference type="EMBL" id="ERT59167.1"/>
    </source>
</evidence>
<dbReference type="RefSeq" id="WP_023053794.1">
    <property type="nucleotide sequence ID" value="NZ_AWXA01000037.1"/>
</dbReference>
<name>U7UID6_9FIRM</name>
<evidence type="ECO:0000256" key="1">
    <source>
        <dbReference type="SAM" id="MobiDB-lite"/>
    </source>
</evidence>
<dbReference type="STRING" id="1111454.HMPREF1250_1362"/>
<evidence type="ECO:0000313" key="4">
    <source>
        <dbReference type="Proteomes" id="UP000017090"/>
    </source>
</evidence>